<keyword evidence="2 6" id="KW-0540">Nuclease</keyword>
<keyword evidence="1 6" id="KW-1277">Toxin-antitoxin system</keyword>
<comment type="cofactor">
    <cofactor evidence="6">
        <name>Mg(2+)</name>
        <dbReference type="ChEBI" id="CHEBI:18420"/>
    </cofactor>
</comment>
<reference evidence="8 9" key="1">
    <citation type="submission" date="2016-10" db="EMBL/GenBank/DDBJ databases">
        <authorList>
            <person name="de Groot N.N."/>
        </authorList>
    </citation>
    <scope>NUCLEOTIDE SEQUENCE [LARGE SCALE GENOMIC DNA]</scope>
    <source>
        <strain evidence="8 9">DSM 15019</strain>
    </source>
</reference>
<comment type="function">
    <text evidence="6">Toxic component of a toxin-antitoxin (TA) system. An RNase.</text>
</comment>
<gene>
    <name evidence="6" type="primary">vapC</name>
    <name evidence="8" type="ORF">SAMN04489809_0378</name>
</gene>
<dbReference type="RefSeq" id="WP_060922160.1">
    <property type="nucleotide sequence ID" value="NZ_DLOF01000009.1"/>
</dbReference>
<evidence type="ECO:0000256" key="4">
    <source>
        <dbReference type="ARBA" id="ARBA00022801"/>
    </source>
</evidence>
<dbReference type="Pfam" id="PF01850">
    <property type="entry name" value="PIN"/>
    <property type="match status" value="1"/>
</dbReference>
<dbReference type="GO" id="GO:0090729">
    <property type="term" value="F:toxin activity"/>
    <property type="evidence" value="ECO:0007669"/>
    <property type="project" value="UniProtKB-KW"/>
</dbReference>
<dbReference type="InterPro" id="IPR029060">
    <property type="entry name" value="PIN-like_dom_sf"/>
</dbReference>
<dbReference type="PANTHER" id="PTHR39664:SF2">
    <property type="entry name" value="NUCLEIC ACID-BINDING PROTEIN, CONTAINING PIN DOMAIN-RELATED"/>
    <property type="match status" value="1"/>
</dbReference>
<keyword evidence="6" id="KW-0800">Toxin</keyword>
<dbReference type="InterPro" id="IPR002716">
    <property type="entry name" value="PIN_dom"/>
</dbReference>
<evidence type="ECO:0000313" key="8">
    <source>
        <dbReference type="EMBL" id="SDR80982.1"/>
    </source>
</evidence>
<accession>A0A1H1M3C6</accession>
<dbReference type="Gene3D" id="3.40.50.1010">
    <property type="entry name" value="5'-nuclease"/>
    <property type="match status" value="1"/>
</dbReference>
<dbReference type="GeneID" id="36300539"/>
<dbReference type="PANTHER" id="PTHR39664">
    <property type="match status" value="1"/>
</dbReference>
<keyword evidence="3 6" id="KW-0479">Metal-binding</keyword>
<dbReference type="HAMAP" id="MF_00265">
    <property type="entry name" value="VapC_Nob1"/>
    <property type="match status" value="1"/>
</dbReference>
<evidence type="ECO:0000313" key="9">
    <source>
        <dbReference type="Proteomes" id="UP000182126"/>
    </source>
</evidence>
<dbReference type="SUPFAM" id="SSF88723">
    <property type="entry name" value="PIN domain-like"/>
    <property type="match status" value="1"/>
</dbReference>
<dbReference type="GO" id="GO:0016787">
    <property type="term" value="F:hydrolase activity"/>
    <property type="evidence" value="ECO:0007669"/>
    <property type="project" value="UniProtKB-KW"/>
</dbReference>
<evidence type="ECO:0000259" key="7">
    <source>
        <dbReference type="Pfam" id="PF01850"/>
    </source>
</evidence>
<feature type="domain" description="PIN" evidence="7">
    <location>
        <begin position="2"/>
        <end position="117"/>
    </location>
</feature>
<evidence type="ECO:0000256" key="5">
    <source>
        <dbReference type="ARBA" id="ARBA00022842"/>
    </source>
</evidence>
<feature type="binding site" evidence="6">
    <location>
        <position position="5"/>
    </location>
    <ligand>
        <name>Mg(2+)</name>
        <dbReference type="ChEBI" id="CHEBI:18420"/>
    </ligand>
</feature>
<protein>
    <recommendedName>
        <fullName evidence="6">Ribonuclease VapC</fullName>
        <shortName evidence="6">RNase VapC</shortName>
        <ecNumber evidence="6">3.1.-.-</ecNumber>
    </recommendedName>
    <alternativeName>
        <fullName evidence="6">Toxin VapC</fullName>
    </alternativeName>
</protein>
<dbReference type="InterPro" id="IPR022907">
    <property type="entry name" value="VapC_family"/>
</dbReference>
<dbReference type="GO" id="GO:0000287">
    <property type="term" value="F:magnesium ion binding"/>
    <property type="evidence" value="ECO:0007669"/>
    <property type="project" value="UniProtKB-UniRule"/>
</dbReference>
<dbReference type="Proteomes" id="UP000182126">
    <property type="component" value="Chromosome I"/>
</dbReference>
<keyword evidence="4 6" id="KW-0378">Hydrolase</keyword>
<dbReference type="AlphaFoldDB" id="A0A1H1M3C6"/>
<feature type="binding site" evidence="6">
    <location>
        <position position="91"/>
    </location>
    <ligand>
        <name>Mg(2+)</name>
        <dbReference type="ChEBI" id="CHEBI:18420"/>
    </ligand>
</feature>
<evidence type="ECO:0000256" key="3">
    <source>
        <dbReference type="ARBA" id="ARBA00022723"/>
    </source>
</evidence>
<name>A0A1H1M3C6_9MICO</name>
<comment type="similarity">
    <text evidence="6">Belongs to the PINc/VapC protein family.</text>
</comment>
<dbReference type="EC" id="3.1.-.-" evidence="6"/>
<sequence>MIVVDAGVLIAHLSTDDVHQEAAFDILDTEEDLLIHPITLAETLVHPARMGTELADLAKIDSLGLLRREETVDEPVHIARLRAATSLKLPDCAVLVTAEAFGATLATFDRRLATVARERGVEVVGV</sequence>
<evidence type="ECO:0000256" key="1">
    <source>
        <dbReference type="ARBA" id="ARBA00022649"/>
    </source>
</evidence>
<proteinExistence type="inferred from homology"/>
<dbReference type="EMBL" id="LT629770">
    <property type="protein sequence ID" value="SDR80982.1"/>
    <property type="molecule type" value="Genomic_DNA"/>
</dbReference>
<evidence type="ECO:0000256" key="2">
    <source>
        <dbReference type="ARBA" id="ARBA00022722"/>
    </source>
</evidence>
<dbReference type="GO" id="GO:0004540">
    <property type="term" value="F:RNA nuclease activity"/>
    <property type="evidence" value="ECO:0007669"/>
    <property type="project" value="InterPro"/>
</dbReference>
<evidence type="ECO:0000256" key="6">
    <source>
        <dbReference type="HAMAP-Rule" id="MF_00265"/>
    </source>
</evidence>
<keyword evidence="5 6" id="KW-0460">Magnesium</keyword>
<organism evidence="8 9">
    <name type="scientific">Microbacterium paraoxydans</name>
    <dbReference type="NCBI Taxonomy" id="199592"/>
    <lineage>
        <taxon>Bacteria</taxon>
        <taxon>Bacillati</taxon>
        <taxon>Actinomycetota</taxon>
        <taxon>Actinomycetes</taxon>
        <taxon>Micrococcales</taxon>
        <taxon>Microbacteriaceae</taxon>
        <taxon>Microbacterium</taxon>
    </lineage>
</organism>